<feature type="compositionally biased region" description="Low complexity" evidence="3">
    <location>
        <begin position="583"/>
        <end position="595"/>
    </location>
</feature>
<feature type="region of interest" description="Disordered" evidence="3">
    <location>
        <begin position="545"/>
        <end position="739"/>
    </location>
</feature>
<sequence length="932" mass="101183">MGIKGIYPEIGPGERISLCKLAVQTLEEKRRPLRIAIDISIWQFQIQAARGGANAPTRTLFYRLARLLGHSIQPIFVFDGPNKPAFKRNRRSTTRGGATGDVVSNAMAKRMIRLFGFQFHEAPGEAEAECALLQRRGIVDAVLSEDVDTIMFGCTRTLRNWSSEGVRGSKEPTHVSMYDSAAIKAQHSGLDREGMVLVALMSGGDYIPQGVPGCGVKVACEAARGGFGHSLCRIKKSDSSALAEWKEKLLAELRDNKSGFFRVRHRALVIPDDFPSIEVLRYYTHPVVSQDETLEHLENSFPSNNSLDVQGLRQFVAETFDWTGKLGAIKFIRVLAPNLLVQKLLQTPSAEETDKEHLVKDISKSRTHFTTDGTKEVRVSFIPTSIVDIDLDKEPEESLEAFGRSGLALNSDDDLEELALGGNAESGAAKSGPKKVFDPTQPCSEWIPELIIQFGAPKALKDWHTRLEAKSATAQKVSNTTRTRKAKTATIQPGGLDKFLTVTKKPSSITKTGVTSESQANSGLSAIKLGSGTQNLTTTKIIHTASGQSAASARNSSKQSNTTNTKKPKAKSSTTRQDPPLPSSRKAAASKPASATTNPWTIASSQPNRSRNRPFHRTNTYPNASHISSPTPSTPGPAPDEQPVFISSSPPVASPDPEASLNNKIWSPVNDKKHPRRSPVPEDSYELDPFSSDSSPCAPSPCKQRSPTAKLSRTESSDKQRQVTPPTTARGAGTSDPVAWSKRLASVLGYAGEPRLESRPTGLPAQQASGGFSDGESELEPNRPKFISPYSIVDLSDNEDDGQHTSRSRPISTASLKHSLDDRESSNRSTGIRPRLPIGSSVGSPERMSGSAQNFEDGFLEAIPKITTAANPNTTKLYIPRKSAIGFIREVEVSKEEADRLMREQSGRDGGGRSRMFRRSDIAFVDLTGSSP</sequence>
<dbReference type="InterPro" id="IPR041177">
    <property type="entry name" value="GEN1_C"/>
</dbReference>
<accession>A0A4P7N6W7</accession>
<dbReference type="EMBL" id="CP034205">
    <property type="protein sequence ID" value="QBZ56646.1"/>
    <property type="molecule type" value="Genomic_DNA"/>
</dbReference>
<evidence type="ECO:0000313" key="5">
    <source>
        <dbReference type="Proteomes" id="UP000294847"/>
    </source>
</evidence>
<dbReference type="SUPFAM" id="SSF47807">
    <property type="entry name" value="5' to 3' exonuclease, C-terminal subdomain"/>
    <property type="match status" value="1"/>
</dbReference>
<feature type="compositionally biased region" description="Polar residues" evidence="3">
    <location>
        <begin position="617"/>
        <end position="627"/>
    </location>
</feature>
<dbReference type="InterPro" id="IPR036279">
    <property type="entry name" value="5-3_exonuclease_C_sf"/>
</dbReference>
<feature type="compositionally biased region" description="Polar residues" evidence="3">
    <location>
        <begin position="596"/>
        <end position="609"/>
    </location>
</feature>
<dbReference type="FunFam" id="3.40.50.1010:FF:000051">
    <property type="entry name" value="Rad2-like endonuclease, putative (AFU_orthologue AFUA_3G13260)"/>
    <property type="match status" value="1"/>
</dbReference>
<dbReference type="CDD" id="cd09906">
    <property type="entry name" value="H3TH_YEN1"/>
    <property type="match status" value="1"/>
</dbReference>
<evidence type="ECO:0000256" key="2">
    <source>
        <dbReference type="ARBA" id="ARBA00022801"/>
    </source>
</evidence>
<organism evidence="4 5">
    <name type="scientific">Pyricularia oryzae</name>
    <name type="common">Rice blast fungus</name>
    <name type="synonym">Magnaporthe oryzae</name>
    <dbReference type="NCBI Taxonomy" id="318829"/>
    <lineage>
        <taxon>Eukaryota</taxon>
        <taxon>Fungi</taxon>
        <taxon>Dikarya</taxon>
        <taxon>Ascomycota</taxon>
        <taxon>Pezizomycotina</taxon>
        <taxon>Sordariomycetes</taxon>
        <taxon>Sordariomycetidae</taxon>
        <taxon>Magnaporthales</taxon>
        <taxon>Pyriculariaceae</taxon>
        <taxon>Pyricularia</taxon>
    </lineage>
</organism>
<dbReference type="InterPro" id="IPR006086">
    <property type="entry name" value="XPG-I_dom"/>
</dbReference>
<dbReference type="InterPro" id="IPR029060">
    <property type="entry name" value="PIN-like_dom_sf"/>
</dbReference>
<dbReference type="Gene3D" id="1.10.150.20">
    <property type="entry name" value="5' to 3' exonuclease, C-terminal subdomain"/>
    <property type="match status" value="1"/>
</dbReference>
<evidence type="ECO:0000256" key="1">
    <source>
        <dbReference type="ARBA" id="ARBA00022722"/>
    </source>
</evidence>
<dbReference type="GO" id="GO:0017108">
    <property type="term" value="F:5'-flap endonuclease activity"/>
    <property type="evidence" value="ECO:0007669"/>
    <property type="project" value="TreeGrafter"/>
</dbReference>
<dbReference type="Pfam" id="PF18380">
    <property type="entry name" value="GEN1_C"/>
    <property type="match status" value="1"/>
</dbReference>
<name>A0A4P7N6W7_PYROR</name>
<dbReference type="InterPro" id="IPR037316">
    <property type="entry name" value="Yen1_H3TH"/>
</dbReference>
<feature type="compositionally biased region" description="Basic and acidic residues" evidence="3">
    <location>
        <begin position="896"/>
        <end position="912"/>
    </location>
</feature>
<feature type="region of interest" description="Disordered" evidence="3">
    <location>
        <begin position="751"/>
        <end position="852"/>
    </location>
</feature>
<dbReference type="PRINTS" id="PR00853">
    <property type="entry name" value="XPGRADSUPER"/>
</dbReference>
<keyword evidence="2" id="KW-0378">Hydrolase</keyword>
<dbReference type="PANTHER" id="PTHR11081">
    <property type="entry name" value="FLAP ENDONUCLEASE FAMILY MEMBER"/>
    <property type="match status" value="1"/>
</dbReference>
<dbReference type="InterPro" id="IPR006085">
    <property type="entry name" value="XPG_DNA_repair_N"/>
</dbReference>
<dbReference type="VEuPathDB" id="FungiDB:M_BR32_EuGene_00014701"/>
<dbReference type="GO" id="GO:0008821">
    <property type="term" value="F:crossover junction DNA endonuclease activity"/>
    <property type="evidence" value="ECO:0007669"/>
    <property type="project" value="InterPro"/>
</dbReference>
<dbReference type="FunFam" id="3.40.50.1010:FF:000037">
    <property type="entry name" value="Rad2-like endonuclease, putative (AFU_orthologue AFUA_3G13260)"/>
    <property type="match status" value="1"/>
</dbReference>
<dbReference type="Pfam" id="PF00752">
    <property type="entry name" value="XPG_N"/>
    <property type="match status" value="1"/>
</dbReference>
<feature type="compositionally biased region" description="Basic and acidic residues" evidence="3">
    <location>
        <begin position="712"/>
        <end position="721"/>
    </location>
</feature>
<evidence type="ECO:0000313" key="4">
    <source>
        <dbReference type="EMBL" id="QBZ56646.1"/>
    </source>
</evidence>
<evidence type="ECO:0000256" key="3">
    <source>
        <dbReference type="SAM" id="MobiDB-lite"/>
    </source>
</evidence>
<dbReference type="InterPro" id="IPR006084">
    <property type="entry name" value="XPG/Rad2"/>
</dbReference>
<dbReference type="GO" id="GO:0006281">
    <property type="term" value="P:DNA repair"/>
    <property type="evidence" value="ECO:0007669"/>
    <property type="project" value="UniProtKB-ARBA"/>
</dbReference>
<feature type="compositionally biased region" description="Low complexity" evidence="3">
    <location>
        <begin position="688"/>
        <end position="702"/>
    </location>
</feature>
<dbReference type="CDD" id="cd09870">
    <property type="entry name" value="PIN_YEN1"/>
    <property type="match status" value="1"/>
</dbReference>
<feature type="compositionally biased region" description="Polar residues" evidence="3">
    <location>
        <begin position="545"/>
        <end position="577"/>
    </location>
</feature>
<dbReference type="Proteomes" id="UP000294847">
    <property type="component" value="Chromosome 2"/>
</dbReference>
<dbReference type="Pfam" id="PF00867">
    <property type="entry name" value="XPG_I"/>
    <property type="match status" value="1"/>
</dbReference>
<protein>
    <submittedName>
        <fullName evidence="4">Uncharacterized protein</fullName>
    </submittedName>
</protein>
<dbReference type="SMART" id="SM00484">
    <property type="entry name" value="XPGI"/>
    <property type="match status" value="1"/>
</dbReference>
<proteinExistence type="predicted"/>
<gene>
    <name evidence="4" type="ORF">PoMZ_01557</name>
</gene>
<keyword evidence="1" id="KW-0540">Nuclease</keyword>
<dbReference type="AlphaFoldDB" id="A0A4P7N6W7"/>
<dbReference type="SMART" id="SM00485">
    <property type="entry name" value="XPGN"/>
    <property type="match status" value="1"/>
</dbReference>
<dbReference type="Gene3D" id="3.40.50.1010">
    <property type="entry name" value="5'-nuclease"/>
    <property type="match status" value="2"/>
</dbReference>
<dbReference type="PANTHER" id="PTHR11081:SF75">
    <property type="entry name" value="ENDONUCLEASE, PUTATIVE (AFU_ORTHOLOGUE AFUA_3G13260)-RELATED"/>
    <property type="match status" value="1"/>
</dbReference>
<dbReference type="SUPFAM" id="SSF88723">
    <property type="entry name" value="PIN domain-like"/>
    <property type="match status" value="1"/>
</dbReference>
<feature type="region of interest" description="Disordered" evidence="3">
    <location>
        <begin position="896"/>
        <end position="915"/>
    </location>
</feature>
<reference evidence="4 5" key="1">
    <citation type="journal article" date="2019" name="Mol. Biol. Evol.">
        <title>Blast fungal genomes show frequent chromosomal changes, gene gains and losses, and effector gene turnover.</title>
        <authorList>
            <person name="Gomez Luciano L.B."/>
            <person name="Jason Tsai I."/>
            <person name="Chuma I."/>
            <person name="Tosa Y."/>
            <person name="Chen Y.H."/>
            <person name="Li J.Y."/>
            <person name="Li M.Y."/>
            <person name="Jade Lu M.Y."/>
            <person name="Nakayashiki H."/>
            <person name="Li W.H."/>
        </authorList>
    </citation>
    <scope>NUCLEOTIDE SEQUENCE [LARGE SCALE GENOMIC DNA]</scope>
    <source>
        <strain evidence="4">MZ5-1-6</strain>
    </source>
</reference>